<organism evidence="11 12">
    <name type="scientific">Succinivibrio faecicola</name>
    <dbReference type="NCBI Taxonomy" id="2820300"/>
    <lineage>
        <taxon>Bacteria</taxon>
        <taxon>Pseudomonadati</taxon>
        <taxon>Pseudomonadota</taxon>
        <taxon>Gammaproteobacteria</taxon>
        <taxon>Aeromonadales</taxon>
        <taxon>Succinivibrionaceae</taxon>
        <taxon>Succinivibrio</taxon>
    </lineage>
</organism>
<dbReference type="Pfam" id="PF08478">
    <property type="entry name" value="POTRA_1"/>
    <property type="match status" value="1"/>
</dbReference>
<evidence type="ECO:0000313" key="12">
    <source>
        <dbReference type="Proteomes" id="UP000731465"/>
    </source>
</evidence>
<dbReference type="InterPro" id="IPR034746">
    <property type="entry name" value="POTRA"/>
</dbReference>
<name>A0ABS7DFQ5_9GAMM</name>
<dbReference type="RefSeq" id="WP_219937339.1">
    <property type="nucleotide sequence ID" value="NZ_JAGFNY010000010.1"/>
</dbReference>
<keyword evidence="7 9" id="KW-0472">Membrane</keyword>
<proteinExistence type="predicted"/>
<keyword evidence="6 9" id="KW-1133">Transmembrane helix</keyword>
<evidence type="ECO:0000256" key="4">
    <source>
        <dbReference type="ARBA" id="ARBA00022618"/>
    </source>
</evidence>
<evidence type="ECO:0000256" key="7">
    <source>
        <dbReference type="ARBA" id="ARBA00023136"/>
    </source>
</evidence>
<sequence>MQPKRKKALYVILGIVFLIFISFLLFKGDQLIGSFLYNSNALPVRAVHIDGVLTQVTKKQIADITGKVCGERNIATCPVNELKNEIMKEPWIAQVAVAKQMPDTIKVAIVEHVPFAIWNDNGLYDAKTKSIFYPDMSSLHRNFVKLGAYSDDLCTEVYETAIAFVRKLDNSPYQLVELRLDNVRSYTITLENGVRLIIGRDKDQGIKRLDRFIRAFPKADVDINDVDYIDLRYDVGFAIGRK</sequence>
<dbReference type="EMBL" id="JAGFNY010000010">
    <property type="protein sequence ID" value="MBW7570120.1"/>
    <property type="molecule type" value="Genomic_DNA"/>
</dbReference>
<reference evidence="11 12" key="1">
    <citation type="submission" date="2021-03" db="EMBL/GenBank/DDBJ databases">
        <title>Succinivibrio sp. nov. isolated from feces of cow.</title>
        <authorList>
            <person name="Choi J.-Y."/>
        </authorList>
    </citation>
    <scope>NUCLEOTIDE SEQUENCE [LARGE SCALE GENOMIC DNA]</scope>
    <source>
        <strain evidence="11 12">AGMB01872</strain>
    </source>
</reference>
<dbReference type="Proteomes" id="UP000731465">
    <property type="component" value="Unassembled WGS sequence"/>
</dbReference>
<dbReference type="InterPro" id="IPR045335">
    <property type="entry name" value="FtsQ_C_sf"/>
</dbReference>
<keyword evidence="2" id="KW-1003">Cell membrane</keyword>
<dbReference type="Gene3D" id="3.40.50.11690">
    <property type="entry name" value="Cell division protein FtsQ/DivIB"/>
    <property type="match status" value="1"/>
</dbReference>
<feature type="domain" description="POTRA" evidence="10">
    <location>
        <begin position="42"/>
        <end position="112"/>
    </location>
</feature>
<keyword evidence="3" id="KW-0997">Cell inner membrane</keyword>
<evidence type="ECO:0000256" key="6">
    <source>
        <dbReference type="ARBA" id="ARBA00022989"/>
    </source>
</evidence>
<keyword evidence="12" id="KW-1185">Reference proteome</keyword>
<dbReference type="InterPro" id="IPR005548">
    <property type="entry name" value="Cell_div_FtsQ/DivIB_C"/>
</dbReference>
<evidence type="ECO:0000313" key="11">
    <source>
        <dbReference type="EMBL" id="MBW7570120.1"/>
    </source>
</evidence>
<protein>
    <submittedName>
        <fullName evidence="11">FtsQ-type POTRA domain-containing protein</fullName>
    </submittedName>
</protein>
<evidence type="ECO:0000256" key="2">
    <source>
        <dbReference type="ARBA" id="ARBA00022475"/>
    </source>
</evidence>
<dbReference type="InterPro" id="IPR013685">
    <property type="entry name" value="POTRA_FtsQ_type"/>
</dbReference>
<keyword evidence="8" id="KW-0131">Cell cycle</keyword>
<dbReference type="InterPro" id="IPR026579">
    <property type="entry name" value="FtsQ"/>
</dbReference>
<dbReference type="PANTHER" id="PTHR35851">
    <property type="entry name" value="CELL DIVISION PROTEIN FTSQ"/>
    <property type="match status" value="1"/>
</dbReference>
<evidence type="ECO:0000256" key="3">
    <source>
        <dbReference type="ARBA" id="ARBA00022519"/>
    </source>
</evidence>
<evidence type="ECO:0000259" key="10">
    <source>
        <dbReference type="PROSITE" id="PS51779"/>
    </source>
</evidence>
<dbReference type="Pfam" id="PF03799">
    <property type="entry name" value="FtsQ_DivIB_C"/>
    <property type="match status" value="1"/>
</dbReference>
<keyword evidence="5 9" id="KW-0812">Transmembrane</keyword>
<dbReference type="PROSITE" id="PS51779">
    <property type="entry name" value="POTRA"/>
    <property type="match status" value="1"/>
</dbReference>
<comment type="subcellular location">
    <subcellularLocation>
        <location evidence="1">Membrane</location>
    </subcellularLocation>
</comment>
<feature type="transmembrane region" description="Helical" evidence="9">
    <location>
        <begin position="7"/>
        <end position="26"/>
    </location>
</feature>
<accession>A0ABS7DFQ5</accession>
<dbReference type="Gene3D" id="3.10.20.310">
    <property type="entry name" value="membrane protein fhac"/>
    <property type="match status" value="1"/>
</dbReference>
<comment type="caution">
    <text evidence="11">The sequence shown here is derived from an EMBL/GenBank/DDBJ whole genome shotgun (WGS) entry which is preliminary data.</text>
</comment>
<evidence type="ECO:0000256" key="1">
    <source>
        <dbReference type="ARBA" id="ARBA00004370"/>
    </source>
</evidence>
<keyword evidence="4" id="KW-0132">Cell division</keyword>
<evidence type="ECO:0000256" key="9">
    <source>
        <dbReference type="SAM" id="Phobius"/>
    </source>
</evidence>
<evidence type="ECO:0000256" key="5">
    <source>
        <dbReference type="ARBA" id="ARBA00022692"/>
    </source>
</evidence>
<gene>
    <name evidence="11" type="ORF">J5V48_04345</name>
</gene>
<dbReference type="PANTHER" id="PTHR35851:SF1">
    <property type="entry name" value="CELL DIVISION PROTEIN FTSQ"/>
    <property type="match status" value="1"/>
</dbReference>
<evidence type="ECO:0000256" key="8">
    <source>
        <dbReference type="ARBA" id="ARBA00023306"/>
    </source>
</evidence>